<proteinExistence type="predicted"/>
<organism evidence="4 5">
    <name type="scientific">Nonomuraea endophytica</name>
    <dbReference type="NCBI Taxonomy" id="714136"/>
    <lineage>
        <taxon>Bacteria</taxon>
        <taxon>Bacillati</taxon>
        <taxon>Actinomycetota</taxon>
        <taxon>Actinomycetes</taxon>
        <taxon>Streptosporangiales</taxon>
        <taxon>Streptosporangiaceae</taxon>
        <taxon>Nonomuraea</taxon>
    </lineage>
</organism>
<name>A0A7W8ELA9_9ACTN</name>
<dbReference type="Gene3D" id="1.10.357.10">
    <property type="entry name" value="Tetracycline Repressor, domain 2"/>
    <property type="match status" value="1"/>
</dbReference>
<evidence type="ECO:0000256" key="1">
    <source>
        <dbReference type="ARBA" id="ARBA00023125"/>
    </source>
</evidence>
<dbReference type="RefSeq" id="WP_184971089.1">
    <property type="nucleotide sequence ID" value="NZ_JACHIN010000014.1"/>
</dbReference>
<keyword evidence="1 2" id="KW-0238">DNA-binding</keyword>
<comment type="caution">
    <text evidence="4">The sequence shown here is derived from an EMBL/GenBank/DDBJ whole genome shotgun (WGS) entry which is preliminary data.</text>
</comment>
<dbReference type="InterPro" id="IPR009057">
    <property type="entry name" value="Homeodomain-like_sf"/>
</dbReference>
<feature type="DNA-binding region" description="H-T-H motif" evidence="2">
    <location>
        <begin position="45"/>
        <end position="64"/>
    </location>
</feature>
<dbReference type="PROSITE" id="PS50977">
    <property type="entry name" value="HTH_TETR_2"/>
    <property type="match status" value="1"/>
</dbReference>
<sequence length="258" mass="27980">MADEPTGVARRRRRLSDAETERLMLRAALDMVGRAGLTVSLEHISFEEVIREAEVARSAVYRRWPYKDLFFSDLLKELAKGETPALAGDGAAALAAVRRVVGAHAEWRRDPGLRLALAGEVLRGLAWEEFEGFHRSAEWRTYLALHATFLSLPDGGLRQEVAEALAASERALTTRLAAVYREAAGLFGLRLRPGATYESVAAMAGAAVRGLVLMTPADPGILTRRIMASPFGAPEPAEWSEPALAVAAVILAFFEADA</sequence>
<dbReference type="InterPro" id="IPR001647">
    <property type="entry name" value="HTH_TetR"/>
</dbReference>
<evidence type="ECO:0000259" key="3">
    <source>
        <dbReference type="PROSITE" id="PS50977"/>
    </source>
</evidence>
<gene>
    <name evidence="4" type="ORF">HNR40_008158</name>
</gene>
<evidence type="ECO:0000313" key="4">
    <source>
        <dbReference type="EMBL" id="MBB5082662.1"/>
    </source>
</evidence>
<keyword evidence="5" id="KW-1185">Reference proteome</keyword>
<evidence type="ECO:0000313" key="5">
    <source>
        <dbReference type="Proteomes" id="UP000568380"/>
    </source>
</evidence>
<dbReference type="SUPFAM" id="SSF46689">
    <property type="entry name" value="Homeodomain-like"/>
    <property type="match status" value="1"/>
</dbReference>
<protein>
    <submittedName>
        <fullName evidence="4">AcrR family transcriptional regulator</fullName>
    </submittedName>
</protein>
<accession>A0A7W8ELA9</accession>
<dbReference type="Proteomes" id="UP000568380">
    <property type="component" value="Unassembled WGS sequence"/>
</dbReference>
<reference evidence="4 5" key="1">
    <citation type="submission" date="2020-08" db="EMBL/GenBank/DDBJ databases">
        <title>Genomic Encyclopedia of Type Strains, Phase IV (KMG-IV): sequencing the most valuable type-strain genomes for metagenomic binning, comparative biology and taxonomic classification.</title>
        <authorList>
            <person name="Goeker M."/>
        </authorList>
    </citation>
    <scope>NUCLEOTIDE SEQUENCE [LARGE SCALE GENOMIC DNA]</scope>
    <source>
        <strain evidence="4 5">DSM 45385</strain>
    </source>
</reference>
<evidence type="ECO:0000256" key="2">
    <source>
        <dbReference type="PROSITE-ProRule" id="PRU00335"/>
    </source>
</evidence>
<dbReference type="GO" id="GO:0003677">
    <property type="term" value="F:DNA binding"/>
    <property type="evidence" value="ECO:0007669"/>
    <property type="project" value="UniProtKB-UniRule"/>
</dbReference>
<dbReference type="AlphaFoldDB" id="A0A7W8ELA9"/>
<dbReference type="EMBL" id="JACHIN010000014">
    <property type="protein sequence ID" value="MBB5082662.1"/>
    <property type="molecule type" value="Genomic_DNA"/>
</dbReference>
<feature type="domain" description="HTH tetR-type" evidence="3">
    <location>
        <begin position="18"/>
        <end position="82"/>
    </location>
</feature>